<dbReference type="EMBL" id="ACEQ02000077">
    <property type="protein sequence ID" value="EEZ74260.1"/>
    <property type="molecule type" value="Genomic_DNA"/>
</dbReference>
<proteinExistence type="predicted"/>
<comment type="caution">
    <text evidence="2">The sequence shown here is derived from an EMBL/GenBank/DDBJ whole genome shotgun (WGS) entry which is preliminary data.</text>
</comment>
<sequence length="52" mass="5782">MLKPCLNSNNCIETVSAASRRLCVETFEQRFKTTEQDQPPLGGCVLKPSSPR</sequence>
<evidence type="ECO:0000313" key="3">
    <source>
        <dbReference type="Proteomes" id="UP000003843"/>
    </source>
</evidence>
<reference evidence="2 3" key="1">
    <citation type="submission" date="2009-10" db="EMBL/GenBank/DDBJ databases">
        <authorList>
            <person name="Weinstock G."/>
            <person name="Sodergren E."/>
            <person name="Clifton S."/>
            <person name="Fulton L."/>
            <person name="Fulton B."/>
            <person name="Courtney L."/>
            <person name="Fronick C."/>
            <person name="Harrison M."/>
            <person name="Strong C."/>
            <person name="Farmer C."/>
            <person name="Delahaunty K."/>
            <person name="Markovic C."/>
            <person name="Hall O."/>
            <person name="Minx P."/>
            <person name="Tomlinson C."/>
            <person name="Mitreva M."/>
            <person name="Nelson J."/>
            <person name="Hou S."/>
            <person name="Wollam A."/>
            <person name="Pepin K.H."/>
            <person name="Johnson M."/>
            <person name="Bhonagiri V."/>
            <person name="Nash W.E."/>
            <person name="Warren W."/>
            <person name="Chinwalla A."/>
            <person name="Mardis E.R."/>
            <person name="Wilson R.K."/>
        </authorList>
    </citation>
    <scope>NUCLEOTIDE SEQUENCE [LARGE SCALE GENOMIC DNA]</scope>
    <source>
        <strain evidence="2 3">ATCC 23970</strain>
    </source>
</reference>
<name>D0WDT6_NEILA</name>
<dbReference type="AlphaFoldDB" id="D0WDT6"/>
<gene>
    <name evidence="2" type="ORF">NEILACOT_05723</name>
</gene>
<evidence type="ECO:0000256" key="1">
    <source>
        <dbReference type="SAM" id="MobiDB-lite"/>
    </source>
</evidence>
<accession>D0WDT6</accession>
<evidence type="ECO:0000313" key="2">
    <source>
        <dbReference type="EMBL" id="EEZ74260.1"/>
    </source>
</evidence>
<dbReference type="Proteomes" id="UP000003843">
    <property type="component" value="Unassembled WGS sequence"/>
</dbReference>
<organism evidence="2 3">
    <name type="scientific">Neisseria lactamica ATCC 23970</name>
    <dbReference type="NCBI Taxonomy" id="546265"/>
    <lineage>
        <taxon>Bacteria</taxon>
        <taxon>Pseudomonadati</taxon>
        <taxon>Pseudomonadota</taxon>
        <taxon>Betaproteobacteria</taxon>
        <taxon>Neisseriales</taxon>
        <taxon>Neisseriaceae</taxon>
        <taxon>Neisseria</taxon>
    </lineage>
</organism>
<protein>
    <submittedName>
        <fullName evidence="2">Uncharacterized protein</fullName>
    </submittedName>
</protein>
<feature type="region of interest" description="Disordered" evidence="1">
    <location>
        <begin position="33"/>
        <end position="52"/>
    </location>
</feature>